<dbReference type="AlphaFoldDB" id="A0A6I3KV32"/>
<keyword evidence="1" id="KW-1133">Transmembrane helix</keyword>
<feature type="transmembrane region" description="Helical" evidence="1">
    <location>
        <begin position="58"/>
        <end position="80"/>
    </location>
</feature>
<name>A0A6I3KV32_9NOCA</name>
<evidence type="ECO:0000313" key="2">
    <source>
        <dbReference type="EMBL" id="MTE12718.1"/>
    </source>
</evidence>
<keyword evidence="1" id="KW-0472">Membrane</keyword>
<evidence type="ECO:0000313" key="3">
    <source>
        <dbReference type="Proteomes" id="UP000432464"/>
    </source>
</evidence>
<feature type="transmembrane region" description="Helical" evidence="1">
    <location>
        <begin position="20"/>
        <end position="46"/>
    </location>
</feature>
<feature type="transmembrane region" description="Helical" evidence="1">
    <location>
        <begin position="87"/>
        <end position="106"/>
    </location>
</feature>
<dbReference type="Proteomes" id="UP000432464">
    <property type="component" value="Unassembled WGS sequence"/>
</dbReference>
<keyword evidence="3" id="KW-1185">Reference proteome</keyword>
<organism evidence="2 3">
    <name type="scientific">Nocardia aurantiaca</name>
    <dbReference type="NCBI Taxonomy" id="2675850"/>
    <lineage>
        <taxon>Bacteria</taxon>
        <taxon>Bacillati</taxon>
        <taxon>Actinomycetota</taxon>
        <taxon>Actinomycetes</taxon>
        <taxon>Mycobacteriales</taxon>
        <taxon>Nocardiaceae</taxon>
        <taxon>Nocardia</taxon>
    </lineage>
</organism>
<comment type="caution">
    <text evidence="2">The sequence shown here is derived from an EMBL/GenBank/DDBJ whole genome shotgun (WGS) entry which is preliminary data.</text>
</comment>
<feature type="transmembrane region" description="Helical" evidence="1">
    <location>
        <begin position="112"/>
        <end position="131"/>
    </location>
</feature>
<reference evidence="2 3" key="1">
    <citation type="submission" date="2019-11" db="EMBL/GenBank/DDBJ databases">
        <title>Nocardia sp. nov. CT2-14 isolated from soil.</title>
        <authorList>
            <person name="Kanchanasin P."/>
            <person name="Tanasupawat S."/>
            <person name="Yuki M."/>
            <person name="Kudo T."/>
        </authorList>
    </citation>
    <scope>NUCLEOTIDE SEQUENCE [LARGE SCALE GENOMIC DNA]</scope>
    <source>
        <strain evidence="2 3">CT2-14</strain>
    </source>
</reference>
<sequence>MAEQNKGEQKSADETEAVPVTVRVAGALVALEGALGLVAMVVLIIVGVNGSAQSPKNSYLTAGYAAILGGAVFAAGIGLLRGKRWGRAIATLTQLLLLGVAYYMFTSDRPEFGAPLGLLALGALGGLFAPASNRWMAAGYGSPAE</sequence>
<dbReference type="EMBL" id="WMBB01000003">
    <property type="protein sequence ID" value="MTE12718.1"/>
    <property type="molecule type" value="Genomic_DNA"/>
</dbReference>
<dbReference type="RefSeq" id="WP_328289850.1">
    <property type="nucleotide sequence ID" value="NZ_WMBB01000003.1"/>
</dbReference>
<gene>
    <name evidence="2" type="ORF">GLP40_08030</name>
</gene>
<evidence type="ECO:0000256" key="1">
    <source>
        <dbReference type="SAM" id="Phobius"/>
    </source>
</evidence>
<accession>A0A6I3KV32</accession>
<keyword evidence="1" id="KW-0812">Transmembrane</keyword>
<protein>
    <submittedName>
        <fullName evidence="2">Uncharacterized protein</fullName>
    </submittedName>
</protein>
<proteinExistence type="predicted"/>